<feature type="domain" description="Acetophenone carboxylase-like C-terminal" evidence="4">
    <location>
        <begin position="503"/>
        <end position="665"/>
    </location>
</feature>
<dbReference type="Pfam" id="PF19278">
    <property type="entry name" value="Hydant_A_C"/>
    <property type="match status" value="1"/>
</dbReference>
<proteinExistence type="predicted"/>
<dbReference type="RefSeq" id="WP_188941639.1">
    <property type="nucleotide sequence ID" value="NZ_BMNA01000004.1"/>
</dbReference>
<evidence type="ECO:0000259" key="3">
    <source>
        <dbReference type="Pfam" id="PF05378"/>
    </source>
</evidence>
<feature type="domain" description="Hydantoinase A/oxoprolinase" evidence="2">
    <location>
        <begin position="201"/>
        <end position="487"/>
    </location>
</feature>
<evidence type="ECO:0000259" key="2">
    <source>
        <dbReference type="Pfam" id="PF01968"/>
    </source>
</evidence>
<evidence type="ECO:0000313" key="6">
    <source>
        <dbReference type="Proteomes" id="UP000655208"/>
    </source>
</evidence>
<keyword evidence="6" id="KW-1185">Reference proteome</keyword>
<dbReference type="PANTHER" id="PTHR11365">
    <property type="entry name" value="5-OXOPROLINASE RELATED"/>
    <property type="match status" value="1"/>
</dbReference>
<dbReference type="GO" id="GO:0005829">
    <property type="term" value="C:cytosol"/>
    <property type="evidence" value="ECO:0007669"/>
    <property type="project" value="TreeGrafter"/>
</dbReference>
<dbReference type="Proteomes" id="UP000655208">
    <property type="component" value="Unassembled WGS sequence"/>
</dbReference>
<dbReference type="EMBL" id="BMNA01000004">
    <property type="protein sequence ID" value="GGM02020.1"/>
    <property type="molecule type" value="Genomic_DNA"/>
</dbReference>
<dbReference type="AlphaFoldDB" id="A0A917WFA8"/>
<sequence length="714" mass="74500">MDLTSRIAIDVGGTFTDVVELDTSTGALRFGKVPTTPAAPTEGVLDAFGTTRAGTGGTAMFTHGTTLGLNALLTRTGARTAVIGTRGFRDVYLLGRTDRRTNYDIRYRPPAPLLERYDTFEVTERSLFDGSVHQPLDQDDARRVARTVAERGYDAVAVAFLHSYANPDHELRMREILAEEAPSVVVTLSHELSREYREYERTSTAVLDAYVKPIVRRYLRTLEDDLEQGGFGGRFLMTRSGGGAMTARTAREQPVSLILSGPAGGVIGAAALSRVIGVPNLITIDMGGTSLDASLVVDGEPVLHQGAEFEGLPINTPSLYIHTIGAGGGSIAWLDPAGGLQVGPQSAGAVPGPASYGRGGTLPTFTDAALCIGYLGAGAPLGGTLVLDEQRAAASFGPIAQALGMDVPALARGVVQISTTKIMGAVRAITVEVGRDPKDFALLSFGGGGGLVAVDVAEALGIPTVVVPPGQGAFSAFGMLMADVQHDASRTEVVLLHDLDTAQAETTFADMQDDAAARLAAEGFGPDRQVFSRTVDVRYAGQEHSVTIRYPDGGDVVGGVEEAFAELHERQYGHVMTDPVEITTLRLRAVGVVDRPELPTVATRDGGAPPRDGERPVWVSAAEPAVPYALYTRENLLAGDVVDGPAVVSEHTATTVLHRGDTLRVGPHGELVITVGHGAAAPSGTAADLAADTPDPDGAPVGAAAGDPRTGAQR</sequence>
<name>A0A917WFA8_9ACTN</name>
<dbReference type="InterPro" id="IPR049517">
    <property type="entry name" value="ACX-like_C"/>
</dbReference>
<dbReference type="InterPro" id="IPR008040">
    <property type="entry name" value="Hydant_A_N"/>
</dbReference>
<reference evidence="5" key="1">
    <citation type="journal article" date="2014" name="Int. J. Syst. Evol. Microbiol.">
        <title>Complete genome sequence of Corynebacterium casei LMG S-19264T (=DSM 44701T), isolated from a smear-ripened cheese.</title>
        <authorList>
            <consortium name="US DOE Joint Genome Institute (JGI-PGF)"/>
            <person name="Walter F."/>
            <person name="Albersmeier A."/>
            <person name="Kalinowski J."/>
            <person name="Ruckert C."/>
        </authorList>
    </citation>
    <scope>NUCLEOTIDE SEQUENCE</scope>
    <source>
        <strain evidence="5">CGMCC 4.7308</strain>
    </source>
</reference>
<evidence type="ECO:0000259" key="4">
    <source>
        <dbReference type="Pfam" id="PF19278"/>
    </source>
</evidence>
<dbReference type="Pfam" id="PF01968">
    <property type="entry name" value="Hydantoinase_A"/>
    <property type="match status" value="1"/>
</dbReference>
<dbReference type="PANTHER" id="PTHR11365:SF23">
    <property type="entry name" value="HYPOTHETICAL 5-OXOPROLINASE (EUROFUNG)-RELATED"/>
    <property type="match status" value="1"/>
</dbReference>
<reference evidence="5" key="2">
    <citation type="submission" date="2020-09" db="EMBL/GenBank/DDBJ databases">
        <authorList>
            <person name="Sun Q."/>
            <person name="Zhou Y."/>
        </authorList>
    </citation>
    <scope>NUCLEOTIDE SEQUENCE</scope>
    <source>
        <strain evidence="5">CGMCC 4.7308</strain>
    </source>
</reference>
<feature type="domain" description="Hydantoinase/oxoprolinase N-terminal" evidence="3">
    <location>
        <begin position="6"/>
        <end position="180"/>
    </location>
</feature>
<organism evidence="5 6">
    <name type="scientific">Nakamurella endophytica</name>
    <dbReference type="NCBI Taxonomy" id="1748367"/>
    <lineage>
        <taxon>Bacteria</taxon>
        <taxon>Bacillati</taxon>
        <taxon>Actinomycetota</taxon>
        <taxon>Actinomycetes</taxon>
        <taxon>Nakamurellales</taxon>
        <taxon>Nakamurellaceae</taxon>
        <taxon>Nakamurella</taxon>
    </lineage>
</organism>
<dbReference type="GO" id="GO:0017168">
    <property type="term" value="F:5-oxoprolinase (ATP-hydrolyzing) activity"/>
    <property type="evidence" value="ECO:0007669"/>
    <property type="project" value="TreeGrafter"/>
</dbReference>
<comment type="caution">
    <text evidence="5">The sequence shown here is derived from an EMBL/GenBank/DDBJ whole genome shotgun (WGS) entry which is preliminary data.</text>
</comment>
<evidence type="ECO:0000256" key="1">
    <source>
        <dbReference type="SAM" id="MobiDB-lite"/>
    </source>
</evidence>
<gene>
    <name evidence="5" type="ORF">GCM10011594_22610</name>
</gene>
<dbReference type="GO" id="GO:0006749">
    <property type="term" value="P:glutathione metabolic process"/>
    <property type="evidence" value="ECO:0007669"/>
    <property type="project" value="TreeGrafter"/>
</dbReference>
<evidence type="ECO:0000313" key="5">
    <source>
        <dbReference type="EMBL" id="GGM02020.1"/>
    </source>
</evidence>
<protein>
    <submittedName>
        <fullName evidence="5">5-oxoprolinase</fullName>
    </submittedName>
</protein>
<dbReference type="InterPro" id="IPR002821">
    <property type="entry name" value="Hydantoinase_A"/>
</dbReference>
<accession>A0A917WFA8</accession>
<dbReference type="Pfam" id="PF05378">
    <property type="entry name" value="Hydant_A_N"/>
    <property type="match status" value="1"/>
</dbReference>
<dbReference type="InterPro" id="IPR045079">
    <property type="entry name" value="Oxoprolinase-like"/>
</dbReference>
<feature type="compositionally biased region" description="Low complexity" evidence="1">
    <location>
        <begin position="684"/>
        <end position="708"/>
    </location>
</feature>
<feature type="region of interest" description="Disordered" evidence="1">
    <location>
        <begin position="683"/>
        <end position="714"/>
    </location>
</feature>